<evidence type="ECO:0000256" key="5">
    <source>
        <dbReference type="SAM" id="MobiDB-lite"/>
    </source>
</evidence>
<keyword evidence="3" id="KW-0378">Hydrolase</keyword>
<dbReference type="GO" id="GO:0006508">
    <property type="term" value="P:proteolysis"/>
    <property type="evidence" value="ECO:0007669"/>
    <property type="project" value="UniProtKB-KW"/>
</dbReference>
<name>A0A8T9ZZW7_9EURY</name>
<evidence type="ECO:0000256" key="3">
    <source>
        <dbReference type="ARBA" id="ARBA00022801"/>
    </source>
</evidence>
<dbReference type="GO" id="GO:0004222">
    <property type="term" value="F:metalloendopeptidase activity"/>
    <property type="evidence" value="ECO:0007669"/>
    <property type="project" value="InterPro"/>
</dbReference>
<keyword evidence="4" id="KW-0862">Zinc</keyword>
<evidence type="ECO:0000313" key="7">
    <source>
        <dbReference type="EMBL" id="UPM42391.1"/>
    </source>
</evidence>
<dbReference type="AlphaFoldDB" id="A0A8T9ZZW7"/>
<organism evidence="7 8">
    <name type="scientific">Halocatena salina</name>
    <dbReference type="NCBI Taxonomy" id="2934340"/>
    <lineage>
        <taxon>Archaea</taxon>
        <taxon>Methanobacteriati</taxon>
        <taxon>Methanobacteriota</taxon>
        <taxon>Stenosarchaea group</taxon>
        <taxon>Halobacteria</taxon>
        <taxon>Halobacteriales</taxon>
        <taxon>Natronomonadaceae</taxon>
        <taxon>Halocatena</taxon>
    </lineage>
</organism>
<dbReference type="RefSeq" id="WP_247993065.1">
    <property type="nucleotide sequence ID" value="NZ_CP096019.1"/>
</dbReference>
<evidence type="ECO:0000256" key="2">
    <source>
        <dbReference type="ARBA" id="ARBA00022723"/>
    </source>
</evidence>
<feature type="domain" description="Peptidase M10 metallopeptidase" evidence="6">
    <location>
        <begin position="99"/>
        <end position="227"/>
    </location>
</feature>
<gene>
    <name evidence="7" type="ORF">MW046_10540</name>
</gene>
<dbReference type="InterPro" id="IPR001818">
    <property type="entry name" value="Pept_M10_metallopeptidase"/>
</dbReference>
<keyword evidence="8" id="KW-1185">Reference proteome</keyword>
<evidence type="ECO:0000256" key="4">
    <source>
        <dbReference type="ARBA" id="ARBA00022833"/>
    </source>
</evidence>
<dbReference type="GO" id="GO:0008270">
    <property type="term" value="F:zinc ion binding"/>
    <property type="evidence" value="ECO:0007669"/>
    <property type="project" value="InterPro"/>
</dbReference>
<dbReference type="InterPro" id="IPR024079">
    <property type="entry name" value="MetalloPept_cat_dom_sf"/>
</dbReference>
<dbReference type="Proteomes" id="UP000831768">
    <property type="component" value="Chromosome"/>
</dbReference>
<dbReference type="GeneID" id="71928489"/>
<keyword evidence="1" id="KW-0645">Protease</keyword>
<reference evidence="7" key="1">
    <citation type="submission" date="2022-04" db="EMBL/GenBank/DDBJ databases">
        <title>Halocatena sp. nov., isolated from a salt lake.</title>
        <authorList>
            <person name="Cui H.-L."/>
        </authorList>
    </citation>
    <scope>NUCLEOTIDE SEQUENCE</scope>
    <source>
        <strain evidence="7">AD-1</strain>
    </source>
</reference>
<evidence type="ECO:0000259" key="6">
    <source>
        <dbReference type="Pfam" id="PF00413"/>
    </source>
</evidence>
<dbReference type="EMBL" id="CP096019">
    <property type="protein sequence ID" value="UPM42391.1"/>
    <property type="molecule type" value="Genomic_DNA"/>
</dbReference>
<feature type="region of interest" description="Disordered" evidence="5">
    <location>
        <begin position="22"/>
        <end position="101"/>
    </location>
</feature>
<dbReference type="PROSITE" id="PS51257">
    <property type="entry name" value="PROKAR_LIPOPROTEIN"/>
    <property type="match status" value="1"/>
</dbReference>
<dbReference type="KEGG" id="haad:MW046_10540"/>
<dbReference type="Gene3D" id="3.40.390.10">
    <property type="entry name" value="Collagenase (Catalytic Domain)"/>
    <property type="match status" value="1"/>
</dbReference>
<proteinExistence type="predicted"/>
<dbReference type="GO" id="GO:0031012">
    <property type="term" value="C:extracellular matrix"/>
    <property type="evidence" value="ECO:0007669"/>
    <property type="project" value="InterPro"/>
</dbReference>
<dbReference type="Pfam" id="PF00413">
    <property type="entry name" value="Peptidase_M10"/>
    <property type="match status" value="1"/>
</dbReference>
<evidence type="ECO:0000313" key="8">
    <source>
        <dbReference type="Proteomes" id="UP000831768"/>
    </source>
</evidence>
<feature type="compositionally biased region" description="Polar residues" evidence="5">
    <location>
        <begin position="23"/>
        <end position="101"/>
    </location>
</feature>
<protein>
    <submittedName>
        <fullName evidence="7">Matrixin</fullName>
    </submittedName>
</protein>
<dbReference type="SUPFAM" id="SSF55486">
    <property type="entry name" value="Metalloproteases ('zincins'), catalytic domain"/>
    <property type="match status" value="1"/>
</dbReference>
<accession>A0A8T9ZZW7</accession>
<evidence type="ECO:0000256" key="1">
    <source>
        <dbReference type="ARBA" id="ARBA00022670"/>
    </source>
</evidence>
<sequence length="394" mass="42829">MTRRLVIFVLAMVVLAGCASGPFGTNTPDPQNVSTDENETVQTSTQVETPSGQSNDSPGSGSAAANNETPSNGTTTNATGSDTASGNDENAVPSSDNPWQKQTLTVAVDSELNTDRELIPLVEDALAYWEQNSQQYAGYKIDYELKKNAQNPDIAVSFVSSIEECGVKQRVEGCAPYITSPGDVNRPVNVQIKGGYTDDSTRQLLIHELGHTLGLDHGDRPKKIMAAKSDLTTLPQPNVTERALPWDHSTLTVAVDESGIPPQERNAVNEQIDAALDYYERGADGTVPNRVSFKRVSDPNAADIRIQFSDESPCSDLNTGSCSIPSGYDPDNDDALEQYHHVRIVLTGLDTETIAWHVGNRLGENAFGFDHVSDFPYPLQSTTPQQERSSRWWT</sequence>
<keyword evidence="2" id="KW-0479">Metal-binding</keyword>